<dbReference type="InterPro" id="IPR046959">
    <property type="entry name" value="PRK1-6/SRF4-like"/>
</dbReference>
<dbReference type="Gene3D" id="1.10.510.10">
    <property type="entry name" value="Transferase(Phosphotransferase) domain 1"/>
    <property type="match status" value="1"/>
</dbReference>
<dbReference type="HOGENOM" id="CLU_093643_0_0_1"/>
<feature type="compositionally biased region" description="Basic and acidic residues" evidence="1">
    <location>
        <begin position="238"/>
        <end position="260"/>
    </location>
</feature>
<dbReference type="Gramene" id="ONIVA01G44400.1">
    <property type="protein sequence ID" value="ONIVA01G44400.1"/>
    <property type="gene ID" value="ONIVA01G44400"/>
</dbReference>
<dbReference type="Proteomes" id="UP000006591">
    <property type="component" value="Chromosome 1"/>
</dbReference>
<protein>
    <recommendedName>
        <fullName evidence="4">Protein kinase domain-containing protein</fullName>
    </recommendedName>
</protein>
<dbReference type="PANTHER" id="PTHR48007:SF40">
    <property type="entry name" value="SERINE-THREONINE_TYROSINE-PROTEIN KINASE CATALYTIC DOMAIN-CONTAINING PROTEIN"/>
    <property type="match status" value="1"/>
</dbReference>
<evidence type="ECO:0000313" key="3">
    <source>
        <dbReference type="Proteomes" id="UP000006591"/>
    </source>
</evidence>
<dbReference type="OMA" id="HYLVPIA"/>
<reference evidence="2" key="1">
    <citation type="submission" date="2015-04" db="UniProtKB">
        <authorList>
            <consortium name="EnsemblPlants"/>
        </authorList>
    </citation>
    <scope>IDENTIFICATION</scope>
    <source>
        <strain evidence="2">SL10</strain>
    </source>
</reference>
<evidence type="ECO:0000256" key="1">
    <source>
        <dbReference type="SAM" id="MobiDB-lite"/>
    </source>
</evidence>
<dbReference type="InterPro" id="IPR011009">
    <property type="entry name" value="Kinase-like_dom_sf"/>
</dbReference>
<dbReference type="FunFam" id="1.10.510.10:FF:002977">
    <property type="match status" value="1"/>
</dbReference>
<keyword evidence="3" id="KW-1185">Reference proteome</keyword>
<evidence type="ECO:0008006" key="4">
    <source>
        <dbReference type="Google" id="ProtNLM"/>
    </source>
</evidence>
<accession>A0A0E0FWN1</accession>
<sequence length="260" mass="28007">MSSSLSFPSSSPSLSLISLSGAAVVAVGTTGAAAASGGGARACPEPGDLVHRPPHGNLKSSNVLVVFPAPGSGGDVVPVAKLIDHGFYPLLLHHGHRLAAAKCSEFTCGRRLSSHADVFCLGLVLLEVVTGKVPVDEDDDLAEWAQLALSHEWSTDILDVEIVTDRDRHGDMLRLTEVALLCTAVKPEHWPTSAPSHRYRRCSQPPRPHRHSRRSRPPSSPLPTTTAAAPDRRHRRFDQKGWERDKGERKTGGRREGEEG</sequence>
<dbReference type="AlphaFoldDB" id="A0A0E0FWN1"/>
<reference evidence="2" key="2">
    <citation type="submission" date="2018-04" db="EMBL/GenBank/DDBJ databases">
        <title>OnivRS2 (Oryza nivara Reference Sequence Version 2).</title>
        <authorList>
            <person name="Zhang J."/>
            <person name="Kudrna D."/>
            <person name="Lee S."/>
            <person name="Talag J."/>
            <person name="Rajasekar S."/>
            <person name="Welchert J."/>
            <person name="Hsing Y.-I."/>
            <person name="Wing R.A."/>
        </authorList>
    </citation>
    <scope>NUCLEOTIDE SEQUENCE [LARGE SCALE GENOMIC DNA]</scope>
</reference>
<dbReference type="SUPFAM" id="SSF56112">
    <property type="entry name" value="Protein kinase-like (PK-like)"/>
    <property type="match status" value="1"/>
</dbReference>
<dbReference type="STRING" id="4536.A0A0E0FWN1"/>
<proteinExistence type="predicted"/>
<name>A0A0E0FWN1_ORYNI</name>
<dbReference type="EnsemblPlants" id="ONIVA01G44400.1">
    <property type="protein sequence ID" value="ONIVA01G44400.1"/>
    <property type="gene ID" value="ONIVA01G44400"/>
</dbReference>
<feature type="region of interest" description="Disordered" evidence="1">
    <location>
        <begin position="189"/>
        <end position="260"/>
    </location>
</feature>
<organism evidence="2">
    <name type="scientific">Oryza nivara</name>
    <name type="common">Indian wild rice</name>
    <name type="synonym">Oryza sativa f. spontanea</name>
    <dbReference type="NCBI Taxonomy" id="4536"/>
    <lineage>
        <taxon>Eukaryota</taxon>
        <taxon>Viridiplantae</taxon>
        <taxon>Streptophyta</taxon>
        <taxon>Embryophyta</taxon>
        <taxon>Tracheophyta</taxon>
        <taxon>Spermatophyta</taxon>
        <taxon>Magnoliopsida</taxon>
        <taxon>Liliopsida</taxon>
        <taxon>Poales</taxon>
        <taxon>Poaceae</taxon>
        <taxon>BOP clade</taxon>
        <taxon>Oryzoideae</taxon>
        <taxon>Oryzeae</taxon>
        <taxon>Oryzinae</taxon>
        <taxon>Oryza</taxon>
    </lineage>
</organism>
<dbReference type="PANTHER" id="PTHR48007">
    <property type="entry name" value="LEUCINE-RICH REPEAT RECEPTOR-LIKE PROTEIN KINASE PXC1"/>
    <property type="match status" value="1"/>
</dbReference>
<evidence type="ECO:0000313" key="2">
    <source>
        <dbReference type="EnsemblPlants" id="ONIVA01G44400.1"/>
    </source>
</evidence>
<feature type="compositionally biased region" description="Basic residues" evidence="1">
    <location>
        <begin position="197"/>
        <end position="216"/>
    </location>
</feature>